<protein>
    <submittedName>
        <fullName evidence="3">T9SS type A sorting domain-containing protein</fullName>
    </submittedName>
</protein>
<evidence type="ECO:0000313" key="4">
    <source>
        <dbReference type="Proteomes" id="UP000611215"/>
    </source>
</evidence>
<evidence type="ECO:0000256" key="1">
    <source>
        <dbReference type="ARBA" id="ARBA00022729"/>
    </source>
</evidence>
<proteinExistence type="predicted"/>
<dbReference type="Proteomes" id="UP000611215">
    <property type="component" value="Unassembled WGS sequence"/>
</dbReference>
<dbReference type="EMBL" id="JADOET010000001">
    <property type="protein sequence ID" value="MBF8148755.1"/>
    <property type="molecule type" value="Genomic_DNA"/>
</dbReference>
<dbReference type="NCBIfam" id="TIGR04183">
    <property type="entry name" value="Por_Secre_tail"/>
    <property type="match status" value="1"/>
</dbReference>
<dbReference type="InterPro" id="IPR026444">
    <property type="entry name" value="Secre_tail"/>
</dbReference>
<comment type="caution">
    <text evidence="3">The sequence shown here is derived from an EMBL/GenBank/DDBJ whole genome shotgun (WGS) entry which is preliminary data.</text>
</comment>
<evidence type="ECO:0000256" key="2">
    <source>
        <dbReference type="SAM" id="SignalP"/>
    </source>
</evidence>
<feature type="signal peptide" evidence="2">
    <location>
        <begin position="1"/>
        <end position="20"/>
    </location>
</feature>
<accession>A0ABS0EH03</accession>
<reference evidence="3 4" key="1">
    <citation type="submission" date="2020-11" db="EMBL/GenBank/DDBJ databases">
        <title>Winogradskyella marina sp. nov., isolated from marine sediment.</title>
        <authorList>
            <person name="Bo J."/>
            <person name="Wang S."/>
            <person name="Song X."/>
            <person name="Du Z."/>
        </authorList>
    </citation>
    <scope>NUCLEOTIDE SEQUENCE [LARGE SCALE GENOMIC DNA]</scope>
    <source>
        <strain evidence="3 4">F6397</strain>
    </source>
</reference>
<name>A0ABS0EH03_9FLAO</name>
<evidence type="ECO:0000313" key="3">
    <source>
        <dbReference type="EMBL" id="MBF8148755.1"/>
    </source>
</evidence>
<keyword evidence="1 2" id="KW-0732">Signal</keyword>
<sequence length="286" mass="31641">MKKQLLFTAALFVATCTTFAQEVWYDIDNSVTDLTLSSTVSCDGCTVTTEANPDAADAAATNVTLWKVPGSATPVLENKVLNFSFPSGEGVTLSDYSTLTVTVRIYFPEYDYFNAFDNADRFRLYLMDQDGNGSYVQRKLQETNEGGWHQLVFDFSSASGAAPISDIVKGEIRTIYQPTRFDNLDNDLDYYIDTISSNKAIGSITLSVDDQELNDSKLKLYPTSVVNTFETSRDIDSAEVYNLTGQKVKTFGAQNAFDVSNLAAGIYLFRAQLDNGATQTLRFIKE</sequence>
<organism evidence="3 4">
    <name type="scientific">Winogradskyella marina</name>
    <dbReference type="NCBI Taxonomy" id="2785530"/>
    <lineage>
        <taxon>Bacteria</taxon>
        <taxon>Pseudomonadati</taxon>
        <taxon>Bacteroidota</taxon>
        <taxon>Flavobacteriia</taxon>
        <taxon>Flavobacteriales</taxon>
        <taxon>Flavobacteriaceae</taxon>
        <taxon>Winogradskyella</taxon>
    </lineage>
</organism>
<dbReference type="RefSeq" id="WP_195870024.1">
    <property type="nucleotide sequence ID" value="NZ_JADOET010000001.1"/>
</dbReference>
<feature type="chain" id="PRO_5047051988" evidence="2">
    <location>
        <begin position="21"/>
        <end position="286"/>
    </location>
</feature>
<keyword evidence="4" id="KW-1185">Reference proteome</keyword>
<gene>
    <name evidence="3" type="ORF">ITJ86_02530</name>
</gene>